<comment type="subunit">
    <text evidence="8">Monomer.</text>
</comment>
<dbReference type="SUPFAM" id="SSF53448">
    <property type="entry name" value="Nucleotide-diphospho-sugar transferases"/>
    <property type="match status" value="1"/>
</dbReference>
<dbReference type="Gene3D" id="3.90.550.10">
    <property type="entry name" value="Spore Coat Polysaccharide Biosynthesis Protein SpsA, Chain A"/>
    <property type="match status" value="1"/>
</dbReference>
<proteinExistence type="inferred from homology"/>
<keyword evidence="5 8" id="KW-0460">Magnesium</keyword>
<dbReference type="PANTHER" id="PTHR19136">
    <property type="entry name" value="MOLYBDENUM COFACTOR GUANYLYLTRANSFERASE"/>
    <property type="match status" value="1"/>
</dbReference>
<dbReference type="Pfam" id="PF12804">
    <property type="entry name" value="NTP_transf_3"/>
    <property type="match status" value="1"/>
</dbReference>
<dbReference type="Proteomes" id="UP001595583">
    <property type="component" value="Unassembled WGS sequence"/>
</dbReference>
<evidence type="ECO:0000313" key="11">
    <source>
        <dbReference type="Proteomes" id="UP001595583"/>
    </source>
</evidence>
<feature type="binding site" evidence="8">
    <location>
        <position position="101"/>
    </location>
    <ligand>
        <name>Mg(2+)</name>
        <dbReference type="ChEBI" id="CHEBI:18420"/>
    </ligand>
</feature>
<keyword evidence="7 8" id="KW-0501">Molybdenum cofactor biosynthesis</keyword>
<feature type="binding site" evidence="8">
    <location>
        <position position="101"/>
    </location>
    <ligand>
        <name>GTP</name>
        <dbReference type="ChEBI" id="CHEBI:37565"/>
    </ligand>
</feature>
<protein>
    <recommendedName>
        <fullName evidence="8">Molybdenum cofactor guanylyltransferase</fullName>
        <shortName evidence="8">MoCo guanylyltransferase</shortName>
        <ecNumber evidence="8">2.7.7.77</ecNumber>
    </recommendedName>
    <alternativeName>
        <fullName evidence="8">GTP:molybdopterin guanylyltransferase</fullName>
    </alternativeName>
    <alternativeName>
        <fullName evidence="8">Mo-MPT guanylyltransferase</fullName>
    </alternativeName>
    <alternativeName>
        <fullName evidence="8">Molybdopterin guanylyltransferase</fullName>
    </alternativeName>
    <alternativeName>
        <fullName evidence="8">Molybdopterin-guanine dinucleotide synthase</fullName>
        <shortName evidence="8">MGD synthase</shortName>
    </alternativeName>
</protein>
<gene>
    <name evidence="8 10" type="primary">mobA</name>
    <name evidence="10" type="ORF">ACFOHJ_09140</name>
</gene>
<organism evidence="10 11">
    <name type="scientific">Aquamicrobium soli</name>
    <dbReference type="NCBI Taxonomy" id="1811518"/>
    <lineage>
        <taxon>Bacteria</taxon>
        <taxon>Pseudomonadati</taxon>
        <taxon>Pseudomonadota</taxon>
        <taxon>Alphaproteobacteria</taxon>
        <taxon>Hyphomicrobiales</taxon>
        <taxon>Phyllobacteriaceae</taxon>
        <taxon>Aquamicrobium</taxon>
    </lineage>
</organism>
<keyword evidence="10" id="KW-0548">Nucleotidyltransferase</keyword>
<accession>A0ABV7K962</accession>
<feature type="binding site" evidence="8">
    <location>
        <position position="22"/>
    </location>
    <ligand>
        <name>GTP</name>
        <dbReference type="ChEBI" id="CHEBI:37565"/>
    </ligand>
</feature>
<evidence type="ECO:0000256" key="6">
    <source>
        <dbReference type="ARBA" id="ARBA00023134"/>
    </source>
</evidence>
<feature type="domain" description="MobA-like NTP transferase" evidence="9">
    <location>
        <begin position="6"/>
        <end position="165"/>
    </location>
</feature>
<keyword evidence="4 8" id="KW-0547">Nucleotide-binding</keyword>
<evidence type="ECO:0000256" key="1">
    <source>
        <dbReference type="ARBA" id="ARBA00022490"/>
    </source>
</evidence>
<feature type="binding site" evidence="8">
    <location>
        <begin position="9"/>
        <end position="11"/>
    </location>
    <ligand>
        <name>GTP</name>
        <dbReference type="ChEBI" id="CHEBI:37565"/>
    </ligand>
</feature>
<comment type="cofactor">
    <cofactor evidence="8">
        <name>Mg(2+)</name>
        <dbReference type="ChEBI" id="CHEBI:18420"/>
    </cofactor>
</comment>
<comment type="caution">
    <text evidence="8">Lacks conserved residue(s) required for the propagation of feature annotation.</text>
</comment>
<dbReference type="InterPro" id="IPR025877">
    <property type="entry name" value="MobA-like_NTP_Trfase"/>
</dbReference>
<comment type="catalytic activity">
    <reaction evidence="8">
        <text>Mo-molybdopterin + GTP + H(+) = Mo-molybdopterin guanine dinucleotide + diphosphate</text>
        <dbReference type="Rhea" id="RHEA:34243"/>
        <dbReference type="ChEBI" id="CHEBI:15378"/>
        <dbReference type="ChEBI" id="CHEBI:33019"/>
        <dbReference type="ChEBI" id="CHEBI:37565"/>
        <dbReference type="ChEBI" id="CHEBI:71302"/>
        <dbReference type="ChEBI" id="CHEBI:71310"/>
        <dbReference type="EC" id="2.7.7.77"/>
    </reaction>
</comment>
<dbReference type="PANTHER" id="PTHR19136:SF81">
    <property type="entry name" value="MOLYBDENUM COFACTOR GUANYLYLTRANSFERASE"/>
    <property type="match status" value="1"/>
</dbReference>
<reference evidence="11" key="1">
    <citation type="journal article" date="2019" name="Int. J. Syst. Evol. Microbiol.">
        <title>The Global Catalogue of Microorganisms (GCM) 10K type strain sequencing project: providing services to taxonomists for standard genome sequencing and annotation.</title>
        <authorList>
            <consortium name="The Broad Institute Genomics Platform"/>
            <consortium name="The Broad Institute Genome Sequencing Center for Infectious Disease"/>
            <person name="Wu L."/>
            <person name="Ma J."/>
        </authorList>
    </citation>
    <scope>NUCLEOTIDE SEQUENCE [LARGE SCALE GENOMIC DNA]</scope>
    <source>
        <strain evidence="11">KCTC 52165</strain>
    </source>
</reference>
<evidence type="ECO:0000256" key="7">
    <source>
        <dbReference type="ARBA" id="ARBA00023150"/>
    </source>
</evidence>
<dbReference type="InterPro" id="IPR029044">
    <property type="entry name" value="Nucleotide-diphossugar_trans"/>
</dbReference>
<keyword evidence="11" id="KW-1185">Reference proteome</keyword>
<feature type="binding site" evidence="8">
    <location>
        <position position="68"/>
    </location>
    <ligand>
        <name>GTP</name>
        <dbReference type="ChEBI" id="CHEBI:37565"/>
    </ligand>
</feature>
<comment type="function">
    <text evidence="8">Transfers a GMP moiety from GTP to Mo-molybdopterin (Mo-MPT) cofactor (Moco or molybdenum cofactor) to form Mo-molybdopterin guanine dinucleotide (Mo-MGD) cofactor.</text>
</comment>
<evidence type="ECO:0000256" key="8">
    <source>
        <dbReference type="HAMAP-Rule" id="MF_00316"/>
    </source>
</evidence>
<keyword evidence="1 8" id="KW-0963">Cytoplasm</keyword>
<dbReference type="InterPro" id="IPR013482">
    <property type="entry name" value="Molybde_CF_guanTrfase"/>
</dbReference>
<comment type="similarity">
    <text evidence="8">Belongs to the MobA family.</text>
</comment>
<comment type="domain">
    <text evidence="8">The N-terminal domain determines nucleotide recognition and specific binding, while the C-terminal domain determines the specific binding to the target protein.</text>
</comment>
<name>A0ABV7K962_9HYPH</name>
<keyword evidence="6 8" id="KW-0342">GTP-binding</keyword>
<evidence type="ECO:0000256" key="3">
    <source>
        <dbReference type="ARBA" id="ARBA00022723"/>
    </source>
</evidence>
<keyword evidence="2 8" id="KW-0808">Transferase</keyword>
<dbReference type="GO" id="GO:0061603">
    <property type="term" value="F:molybdenum cofactor guanylyltransferase activity"/>
    <property type="evidence" value="ECO:0007669"/>
    <property type="project" value="UniProtKB-EC"/>
</dbReference>
<dbReference type="EMBL" id="JBHRTK010000010">
    <property type="protein sequence ID" value="MFC3206371.1"/>
    <property type="molecule type" value="Genomic_DNA"/>
</dbReference>
<comment type="caution">
    <text evidence="10">The sequence shown here is derived from an EMBL/GenBank/DDBJ whole genome shotgun (WGS) entry which is preliminary data.</text>
</comment>
<sequence>MTRIPGVILAGGRATRMGGGDKGMLQLGGAKLLDHVLARLGPQCGELAISANGDPDRFSAFGLPVLADTLPDFPGPLAGVLAGLDWAAENGADAIVTAAADTPFLPRDLVARLADAAAQKRVPIALAASPDETGAPRRHPTFGLWPVSLREDLRAELSGGLRKIVLWTERHGYATALFAASPFDPFFNVNTPQDMMRAEAILNGGAA</sequence>
<dbReference type="CDD" id="cd02503">
    <property type="entry name" value="MobA"/>
    <property type="match status" value="1"/>
</dbReference>
<evidence type="ECO:0000256" key="5">
    <source>
        <dbReference type="ARBA" id="ARBA00022842"/>
    </source>
</evidence>
<evidence type="ECO:0000256" key="2">
    <source>
        <dbReference type="ARBA" id="ARBA00022679"/>
    </source>
</evidence>
<dbReference type="HAMAP" id="MF_00316">
    <property type="entry name" value="MobA"/>
    <property type="match status" value="1"/>
</dbReference>
<dbReference type="NCBIfam" id="TIGR02665">
    <property type="entry name" value="molyb_mobA"/>
    <property type="match status" value="1"/>
</dbReference>
<evidence type="ECO:0000256" key="4">
    <source>
        <dbReference type="ARBA" id="ARBA00022741"/>
    </source>
</evidence>
<dbReference type="RefSeq" id="WP_378220181.1">
    <property type="nucleotide sequence ID" value="NZ_JBHRTK010000010.1"/>
</dbReference>
<evidence type="ECO:0000313" key="10">
    <source>
        <dbReference type="EMBL" id="MFC3206371.1"/>
    </source>
</evidence>
<comment type="subcellular location">
    <subcellularLocation>
        <location evidence="8">Cytoplasm</location>
    </subcellularLocation>
</comment>
<evidence type="ECO:0000259" key="9">
    <source>
        <dbReference type="Pfam" id="PF12804"/>
    </source>
</evidence>
<dbReference type="EC" id="2.7.7.77" evidence="8"/>
<keyword evidence="3 8" id="KW-0479">Metal-binding</keyword>